<dbReference type="RefSeq" id="WP_139157903.1">
    <property type="nucleotide sequence ID" value="NZ_CAMRIM010000001.1"/>
</dbReference>
<gene>
    <name evidence="1" type="ORF">FZC81_21165</name>
</gene>
<accession>A0AAE8X095</accession>
<organism evidence="1 2">
    <name type="scientific">Enterobacter hormaechei</name>
    <dbReference type="NCBI Taxonomy" id="158836"/>
    <lineage>
        <taxon>Bacteria</taxon>
        <taxon>Pseudomonadati</taxon>
        <taxon>Pseudomonadota</taxon>
        <taxon>Gammaproteobacteria</taxon>
        <taxon>Enterobacterales</taxon>
        <taxon>Enterobacteriaceae</taxon>
        <taxon>Enterobacter</taxon>
        <taxon>Enterobacter cloacae complex</taxon>
    </lineage>
</organism>
<dbReference type="AlphaFoldDB" id="A0AAE8X095"/>
<evidence type="ECO:0008006" key="3">
    <source>
        <dbReference type="Google" id="ProtNLM"/>
    </source>
</evidence>
<dbReference type="Proteomes" id="UP000322612">
    <property type="component" value="Unassembled WGS sequence"/>
</dbReference>
<evidence type="ECO:0000313" key="2">
    <source>
        <dbReference type="Proteomes" id="UP000322612"/>
    </source>
</evidence>
<protein>
    <recommendedName>
        <fullName evidence="3">Phospholipase D-like domain-containing protein</fullName>
    </recommendedName>
</protein>
<proteinExistence type="predicted"/>
<comment type="caution">
    <text evidence="1">The sequence shown here is derived from an EMBL/GenBank/DDBJ whole genome shotgun (WGS) entry which is preliminary data.</text>
</comment>
<sequence>MSIAIILRNKKTPNLFRNLLLSAIRIPNLTEIIICSGFYQEGRNSSYRASLEGGLAHLLAVSGAKVVTVGIHSYSWRQSFDDFNKALKSAGVNLDIRNVRGDKWHSKVLIASTTNGPVFSLIGSSNITRPAFSTTKPFNYETDVALWVPQAKGVNAAIQAVLSENRPSDVIRTTYSPSKNGGLTVKGRLTQLRQDIFDSTE</sequence>
<name>A0AAE8X095_9ENTR</name>
<dbReference type="Gene3D" id="3.30.870.10">
    <property type="entry name" value="Endonuclease Chain A"/>
    <property type="match status" value="1"/>
</dbReference>
<dbReference type="EMBL" id="VTDZ01000123">
    <property type="protein sequence ID" value="TYS06760.1"/>
    <property type="molecule type" value="Genomic_DNA"/>
</dbReference>
<evidence type="ECO:0000313" key="1">
    <source>
        <dbReference type="EMBL" id="TYS06760.1"/>
    </source>
</evidence>
<reference evidence="1 2" key="1">
    <citation type="submission" date="2019-08" db="EMBL/GenBank/DDBJ databases">
        <title>Whole genome sequence analysis of bacterial isolates in patients.</title>
        <authorList>
            <person name="Jeong K.C."/>
        </authorList>
    </citation>
    <scope>NUCLEOTIDE SEQUENCE [LARGE SCALE GENOMIC DNA]</scope>
    <source>
        <strain evidence="1 2">KCJ3K342</strain>
    </source>
</reference>